<accession>A0AAE0UTJ1</accession>
<organism evidence="5 6">
    <name type="scientific">Hemibagrus guttatus</name>
    <dbReference type="NCBI Taxonomy" id="175788"/>
    <lineage>
        <taxon>Eukaryota</taxon>
        <taxon>Metazoa</taxon>
        <taxon>Chordata</taxon>
        <taxon>Craniata</taxon>
        <taxon>Vertebrata</taxon>
        <taxon>Euteleostomi</taxon>
        <taxon>Actinopterygii</taxon>
        <taxon>Neopterygii</taxon>
        <taxon>Teleostei</taxon>
        <taxon>Ostariophysi</taxon>
        <taxon>Siluriformes</taxon>
        <taxon>Bagridae</taxon>
        <taxon>Hemibagrus</taxon>
    </lineage>
</organism>
<reference evidence="5" key="1">
    <citation type="submission" date="2023-06" db="EMBL/GenBank/DDBJ databases">
        <title>Male Hemibagrus guttatus genome.</title>
        <authorList>
            <person name="Bian C."/>
        </authorList>
    </citation>
    <scope>NUCLEOTIDE SEQUENCE</scope>
    <source>
        <strain evidence="5">Male_cb2023</strain>
        <tissue evidence="5">Muscle</tissue>
    </source>
</reference>
<evidence type="ECO:0000256" key="3">
    <source>
        <dbReference type="SAM" id="MobiDB-lite"/>
    </source>
</evidence>
<feature type="domain" description="G-patch" evidence="4">
    <location>
        <begin position="85"/>
        <end position="131"/>
    </location>
</feature>
<dbReference type="Proteomes" id="UP001274896">
    <property type="component" value="Unassembled WGS sequence"/>
</dbReference>
<dbReference type="InterPro" id="IPR000467">
    <property type="entry name" value="G_patch_dom"/>
</dbReference>
<dbReference type="PROSITE" id="PS50174">
    <property type="entry name" value="G_PATCH"/>
    <property type="match status" value="1"/>
</dbReference>
<feature type="coiled-coil region" evidence="2">
    <location>
        <begin position="278"/>
        <end position="315"/>
    </location>
</feature>
<dbReference type="PANTHER" id="PTHR23329">
    <property type="entry name" value="TUFTELIN-INTERACTING PROTEIN 11-RELATED"/>
    <property type="match status" value="1"/>
</dbReference>
<name>A0AAE0UTJ1_9TELE</name>
<comment type="caution">
    <text evidence="5">The sequence shown here is derived from an EMBL/GenBank/DDBJ whole genome shotgun (WGS) entry which is preliminary data.</text>
</comment>
<dbReference type="PANTHER" id="PTHR23329:SF1">
    <property type="entry name" value="TUFTELIN-INTERACTING PROTEIN 11"/>
    <property type="match status" value="1"/>
</dbReference>
<evidence type="ECO:0000256" key="2">
    <source>
        <dbReference type="SAM" id="Coils"/>
    </source>
</evidence>
<sequence length="768" mass="87508">MAPVRGAKDYTAPVNFISAGLRKTATEEKKEHGSDDSDEEDEAPPPPRAAAPRKLQTGGNFKTFQKTFAGNIRPGQDIGCWEKHTRGIGQKLLQKMGYVPGKGLGKNAQGIVTPIEAKVRKGKGAVGAYGNERTQQSIQDFPVVDSEEEEEKEFQRELGQWRKEPGAGKKKPKYSFKSVEELKAHGKLSNKSMSQPAGELAQVKVIDMTGREQKVYYSYSQMSQKHSIPEEAPMSAREQKSSGFALPELEHNLKLLIELTEQDILQSSRRLQHEKDTVVSLRHESTALQERLREENEAVERLEQVLELVERLETAGEGGSPPLSLEECVQAFQQMQIHFYQEYKSMGLADLAVSVVHPLLNEKLRNWDPLKDCSYGFEEVGQWRAILEGTQLQHSIPDSNHMDPYHRLIWEVWIPVLRNCVAQWQPRNVGPMVDLVDCWAPVLPLWILDYVLEQLIFPRLQKEVDNWNPLTDTVPIHSWIHPWLPQMQMRLEPLYPPIRNKLANALQRWHPSDASARLILQPWKDVFTPGAWEAFMVKNIVPKLALCLGELVVNPHQQMIEPFNWVMDWEGMLSLSSMVGLLDKHFFNKWLQVLCSWLSNNPNYEEITKWYLGWKGMLSEQLLSHPVIKEKLNEALDIMNRAVASGLGGYMQPGAKENIAYLTQTERRKDFQYEPPPPPQREVESSVPRLPITGPVSASIPTNFKDLIQAKAEENGIVFMPIMGKRHMGKQLYTFGRITIYVERGVVFVQGKKTWVPTSLQSLIDMAK</sequence>
<feature type="region of interest" description="Disordered" evidence="3">
    <location>
        <begin position="16"/>
        <end position="59"/>
    </location>
</feature>
<dbReference type="InterPro" id="IPR022783">
    <property type="entry name" value="GCFC_dom"/>
</dbReference>
<gene>
    <name evidence="5" type="ORF">QTP70_011270</name>
</gene>
<dbReference type="SMART" id="SM00443">
    <property type="entry name" value="G_patch"/>
    <property type="match status" value="1"/>
</dbReference>
<keyword evidence="2" id="KW-0175">Coiled coil</keyword>
<dbReference type="GO" id="GO:0000390">
    <property type="term" value="P:spliceosomal complex disassembly"/>
    <property type="evidence" value="ECO:0007669"/>
    <property type="project" value="InterPro"/>
</dbReference>
<dbReference type="Pfam" id="PF01585">
    <property type="entry name" value="G-patch"/>
    <property type="match status" value="1"/>
</dbReference>
<dbReference type="GO" id="GO:0071008">
    <property type="term" value="C:U2-type post-mRNA release spliceosomal complex"/>
    <property type="evidence" value="ECO:0007669"/>
    <property type="project" value="TreeGrafter"/>
</dbReference>
<keyword evidence="6" id="KW-1185">Reference proteome</keyword>
<evidence type="ECO:0000313" key="5">
    <source>
        <dbReference type="EMBL" id="KAK3518756.1"/>
    </source>
</evidence>
<comment type="similarity">
    <text evidence="1">Belongs to the TFP11/STIP family.</text>
</comment>
<proteinExistence type="inferred from homology"/>
<dbReference type="Pfam" id="PF07842">
    <property type="entry name" value="GCFC"/>
    <property type="match status" value="1"/>
</dbReference>
<dbReference type="InterPro" id="IPR045211">
    <property type="entry name" value="TFP11/STIP/Ntr1"/>
</dbReference>
<evidence type="ECO:0000313" key="6">
    <source>
        <dbReference type="Proteomes" id="UP001274896"/>
    </source>
</evidence>
<dbReference type="GO" id="GO:0003676">
    <property type="term" value="F:nucleic acid binding"/>
    <property type="evidence" value="ECO:0007669"/>
    <property type="project" value="InterPro"/>
</dbReference>
<dbReference type="AlphaFoldDB" id="A0AAE0UTJ1"/>
<evidence type="ECO:0000259" key="4">
    <source>
        <dbReference type="PROSITE" id="PS50174"/>
    </source>
</evidence>
<evidence type="ECO:0000256" key="1">
    <source>
        <dbReference type="ARBA" id="ARBA00010900"/>
    </source>
</evidence>
<feature type="compositionally biased region" description="Basic and acidic residues" evidence="3">
    <location>
        <begin position="24"/>
        <end position="35"/>
    </location>
</feature>
<protein>
    <recommendedName>
        <fullName evidence="4">G-patch domain-containing protein</fullName>
    </recommendedName>
</protein>
<dbReference type="EMBL" id="JAUCMX010000017">
    <property type="protein sequence ID" value="KAK3518756.1"/>
    <property type="molecule type" value="Genomic_DNA"/>
</dbReference>